<reference evidence="7 10" key="1">
    <citation type="submission" date="2016-10" db="EMBL/GenBank/DDBJ databases">
        <title>Methanohalophilus halophilus.</title>
        <authorList>
            <person name="L'haridon S."/>
        </authorList>
    </citation>
    <scope>NUCLEOTIDE SEQUENCE [LARGE SCALE GENOMIC DNA]</scope>
    <source>
        <strain evidence="7 10">Z-7982</strain>
    </source>
</reference>
<evidence type="ECO:0000313" key="9">
    <source>
        <dbReference type="EMBL" id="SDW55880.1"/>
    </source>
</evidence>
<feature type="transmembrane region" description="Helical" evidence="6">
    <location>
        <begin position="145"/>
        <end position="163"/>
    </location>
</feature>
<proteinExistence type="inferred from homology"/>
<gene>
    <name evidence="7" type="ORF">BHR79_06595</name>
    <name evidence="8" type="ORF">EFE40_03650</name>
    <name evidence="9" type="ORF">SAMN04515625_1191</name>
</gene>
<reference evidence="9 11" key="2">
    <citation type="submission" date="2016-10" db="EMBL/GenBank/DDBJ databases">
        <authorList>
            <person name="de Groot N.N."/>
        </authorList>
    </citation>
    <scope>NUCLEOTIDE SEQUENCE [LARGE SCALE GENOMIC DNA]</scope>
    <source>
        <strain evidence="9 11">Z-7982</strain>
    </source>
</reference>
<dbReference type="GO" id="GO:0016020">
    <property type="term" value="C:membrane"/>
    <property type="evidence" value="ECO:0007669"/>
    <property type="project" value="UniProtKB-SubCell"/>
</dbReference>
<feature type="transmembrane region" description="Helical" evidence="6">
    <location>
        <begin position="301"/>
        <end position="327"/>
    </location>
</feature>
<dbReference type="STRING" id="2177.BHR79_06595"/>
<feature type="transmembrane region" description="Helical" evidence="6">
    <location>
        <begin position="9"/>
        <end position="28"/>
    </location>
</feature>
<dbReference type="Pfam" id="PF01594">
    <property type="entry name" value="AI-2E_transport"/>
    <property type="match status" value="1"/>
</dbReference>
<protein>
    <submittedName>
        <fullName evidence="7">AI-2E family transporter</fullName>
    </submittedName>
    <submittedName>
        <fullName evidence="9">Predicted PurR-regulated permease PerM</fullName>
    </submittedName>
</protein>
<keyword evidence="4 6" id="KW-1133">Transmembrane helix</keyword>
<evidence type="ECO:0000313" key="10">
    <source>
        <dbReference type="Proteomes" id="UP000186879"/>
    </source>
</evidence>
<dbReference type="EMBL" id="FNMU01000003">
    <property type="protein sequence ID" value="SDW55880.1"/>
    <property type="molecule type" value="Genomic_DNA"/>
</dbReference>
<dbReference type="PANTHER" id="PTHR21716">
    <property type="entry name" value="TRANSMEMBRANE PROTEIN"/>
    <property type="match status" value="1"/>
</dbReference>
<dbReference type="Proteomes" id="UP000186879">
    <property type="component" value="Chromosome"/>
</dbReference>
<evidence type="ECO:0000313" key="8">
    <source>
        <dbReference type="EMBL" id="RNI09756.1"/>
    </source>
</evidence>
<keyword evidence="3 6" id="KW-0812">Transmembrane</keyword>
<evidence type="ECO:0000313" key="7">
    <source>
        <dbReference type="EMBL" id="APH39185.1"/>
    </source>
</evidence>
<evidence type="ECO:0000256" key="3">
    <source>
        <dbReference type="ARBA" id="ARBA00022692"/>
    </source>
</evidence>
<dbReference type="Proteomes" id="UP000267921">
    <property type="component" value="Unassembled WGS sequence"/>
</dbReference>
<dbReference type="EMBL" id="CP017921">
    <property type="protein sequence ID" value="APH39185.1"/>
    <property type="molecule type" value="Genomic_DNA"/>
</dbReference>
<feature type="transmembrane region" description="Helical" evidence="6">
    <location>
        <begin position="227"/>
        <end position="249"/>
    </location>
</feature>
<evidence type="ECO:0000256" key="4">
    <source>
        <dbReference type="ARBA" id="ARBA00022989"/>
    </source>
</evidence>
<dbReference type="OrthoDB" id="137390at2157"/>
<evidence type="ECO:0000256" key="1">
    <source>
        <dbReference type="ARBA" id="ARBA00004141"/>
    </source>
</evidence>
<organism evidence="7 10">
    <name type="scientific">Methanohalophilus halophilus</name>
    <dbReference type="NCBI Taxonomy" id="2177"/>
    <lineage>
        <taxon>Archaea</taxon>
        <taxon>Methanobacteriati</taxon>
        <taxon>Methanobacteriota</taxon>
        <taxon>Stenosarchaea group</taxon>
        <taxon>Methanomicrobia</taxon>
        <taxon>Methanosarcinales</taxon>
        <taxon>Methanosarcinaceae</taxon>
        <taxon>Methanohalophilus</taxon>
    </lineage>
</organism>
<dbReference type="EMBL" id="RJJG01000003">
    <property type="protein sequence ID" value="RNI09756.1"/>
    <property type="molecule type" value="Genomic_DNA"/>
</dbReference>
<evidence type="ECO:0000313" key="11">
    <source>
        <dbReference type="Proteomes" id="UP000198669"/>
    </source>
</evidence>
<comment type="subcellular location">
    <subcellularLocation>
        <location evidence="1">Membrane</location>
        <topology evidence="1">Multi-pass membrane protein</topology>
    </subcellularLocation>
</comment>
<name>A0A1L3Q2V3_9EURY</name>
<feature type="transmembrane region" description="Helical" evidence="6">
    <location>
        <begin position="261"/>
        <end position="281"/>
    </location>
</feature>
<dbReference type="RefSeq" id="WP_072561621.1">
    <property type="nucleotide sequence ID" value="NZ_CP017921.1"/>
</dbReference>
<keyword evidence="10" id="KW-1185">Reference proteome</keyword>
<evidence type="ECO:0000256" key="5">
    <source>
        <dbReference type="ARBA" id="ARBA00023136"/>
    </source>
</evidence>
<evidence type="ECO:0000256" key="6">
    <source>
        <dbReference type="SAM" id="Phobius"/>
    </source>
</evidence>
<feature type="transmembrane region" description="Helical" evidence="6">
    <location>
        <begin position="195"/>
        <end position="221"/>
    </location>
</feature>
<dbReference type="KEGG" id="mhaz:BHR79_06595"/>
<reference evidence="8 12" key="3">
    <citation type="submission" date="2018-10" db="EMBL/GenBank/DDBJ databases">
        <title>Cultivation of a novel Methanohalophilus strain from Kebrit Deep of the Red Sea and a genomic comparison of members of the genus Methanohalophilus.</title>
        <authorList>
            <person name="Guan Y."/>
            <person name="Ngugi D.K."/>
            <person name="Stingl U."/>
        </authorList>
    </citation>
    <scope>NUCLEOTIDE SEQUENCE [LARGE SCALE GENOMIC DNA]</scope>
    <source>
        <strain evidence="8 12">DSM 3094</strain>
    </source>
</reference>
<comment type="similarity">
    <text evidence="2">Belongs to the autoinducer-2 exporter (AI-2E) (TC 2.A.86) family.</text>
</comment>
<sequence>MKNEKDAKIAIALLFITILAIAITYALYPYIEAFFAGLIIYIIMKPAHDLLTKRLKINNRVASVVLIVLSIVIIIIPLYYLIILLSQQVGQVLEIVTANMDIVYGDLQKINELAPALDLEQKASDIVTTIGGFVSQLVLGTIQNLGNQLIGLIIMVFLLYYLFTTDDKTLRDMTSNIIPFSDSNKDKLMREMKNIIHSTIIATFFIAAVQGGLLAFTFYLLGIQGAVLWGFVTLILSIMPVVGAPLVWVPAIIFKAIEGDFFAAGGIFIAGMIISNIDNFLRPYIQEKVGAIHPFVSLLGIFIGIYLFGLVGIVVGPLVLSSFLLMLRMFHEDYIKT</sequence>
<dbReference type="AlphaFoldDB" id="A0A1L3Q2V3"/>
<evidence type="ECO:0000256" key="2">
    <source>
        <dbReference type="ARBA" id="ARBA00009773"/>
    </source>
</evidence>
<feature type="transmembrane region" description="Helical" evidence="6">
    <location>
        <begin position="63"/>
        <end position="83"/>
    </location>
</feature>
<dbReference type="PANTHER" id="PTHR21716:SF4">
    <property type="entry name" value="TRANSMEMBRANE PROTEIN 245"/>
    <property type="match status" value="1"/>
</dbReference>
<dbReference type="Proteomes" id="UP000198669">
    <property type="component" value="Unassembled WGS sequence"/>
</dbReference>
<dbReference type="InterPro" id="IPR002549">
    <property type="entry name" value="AI-2E-like"/>
</dbReference>
<dbReference type="GeneID" id="30583420"/>
<keyword evidence="5 6" id="KW-0472">Membrane</keyword>
<accession>A0A1L3Q2V3</accession>
<evidence type="ECO:0000313" key="12">
    <source>
        <dbReference type="Proteomes" id="UP000267921"/>
    </source>
</evidence>